<evidence type="ECO:0008006" key="4">
    <source>
        <dbReference type="Google" id="ProtNLM"/>
    </source>
</evidence>
<dbReference type="NCBIfam" id="TIGR00090">
    <property type="entry name" value="rsfS_iojap_ybeB"/>
    <property type="match status" value="1"/>
</dbReference>
<comment type="caution">
    <text evidence="2">The sequence shown here is derived from an EMBL/GenBank/DDBJ whole genome shotgun (WGS) entry which is preliminary data.</text>
</comment>
<dbReference type="EMBL" id="LIZY01000020">
    <property type="protein sequence ID" value="KPJ64558.1"/>
    <property type="molecule type" value="Genomic_DNA"/>
</dbReference>
<dbReference type="InterPro" id="IPR043519">
    <property type="entry name" value="NT_sf"/>
</dbReference>
<dbReference type="AlphaFoldDB" id="A0A0S7XQ19"/>
<dbReference type="Pfam" id="PF02410">
    <property type="entry name" value="RsfS"/>
    <property type="match status" value="1"/>
</dbReference>
<name>A0A0S7XQ19_9BACT</name>
<comment type="similarity">
    <text evidence="1">Belongs to the Iojap/RsfS family.</text>
</comment>
<reference evidence="2 3" key="1">
    <citation type="journal article" date="2015" name="Microbiome">
        <title>Genomic resolution of linkages in carbon, nitrogen, and sulfur cycling among widespread estuary sediment bacteria.</title>
        <authorList>
            <person name="Baker B.J."/>
            <person name="Lazar C.S."/>
            <person name="Teske A.P."/>
            <person name="Dick G.J."/>
        </authorList>
    </citation>
    <scope>NUCLEOTIDE SEQUENCE [LARGE SCALE GENOMIC DNA]</scope>
    <source>
        <strain evidence="2">DG_56</strain>
    </source>
</reference>
<dbReference type="Gene3D" id="3.30.460.10">
    <property type="entry name" value="Beta Polymerase, domain 2"/>
    <property type="match status" value="1"/>
</dbReference>
<dbReference type="PATRIC" id="fig|1704032.3.peg.1183"/>
<dbReference type="GO" id="GO:0090071">
    <property type="term" value="P:negative regulation of ribosome biogenesis"/>
    <property type="evidence" value="ECO:0007669"/>
    <property type="project" value="TreeGrafter"/>
</dbReference>
<accession>A0A0S7XQ19</accession>
<dbReference type="PANTHER" id="PTHR21043:SF0">
    <property type="entry name" value="MITOCHONDRIAL ASSEMBLY OF RIBOSOMAL LARGE SUBUNIT PROTEIN 1"/>
    <property type="match status" value="1"/>
</dbReference>
<sequence length="72" mass="8257">SEVRIRAIVEGIRETLEAERWHPLSVEGLARAGWVLLDYGGLVVHVMAPAEREYYDLERLWGDARRVPLEGE</sequence>
<gene>
    <name evidence="2" type="ORF">AMK68_01295</name>
</gene>
<protein>
    <recommendedName>
        <fullName evidence="4">Ribosome silencing factor</fullName>
    </recommendedName>
</protein>
<evidence type="ECO:0000313" key="3">
    <source>
        <dbReference type="Proteomes" id="UP000052020"/>
    </source>
</evidence>
<evidence type="ECO:0000256" key="1">
    <source>
        <dbReference type="ARBA" id="ARBA00010574"/>
    </source>
</evidence>
<feature type="non-terminal residue" evidence="2">
    <location>
        <position position="1"/>
    </location>
</feature>
<dbReference type="SUPFAM" id="SSF81301">
    <property type="entry name" value="Nucleotidyltransferase"/>
    <property type="match status" value="1"/>
</dbReference>
<dbReference type="GO" id="GO:0043023">
    <property type="term" value="F:ribosomal large subunit binding"/>
    <property type="evidence" value="ECO:0007669"/>
    <property type="project" value="TreeGrafter"/>
</dbReference>
<organism evidence="2 3">
    <name type="scientific">candidate division KD3-62 bacterium DG_56</name>
    <dbReference type="NCBI Taxonomy" id="1704032"/>
    <lineage>
        <taxon>Bacteria</taxon>
        <taxon>candidate division KD3-62</taxon>
    </lineage>
</organism>
<dbReference type="InterPro" id="IPR004394">
    <property type="entry name" value="Iojap/RsfS/C7orf30"/>
</dbReference>
<proteinExistence type="inferred from homology"/>
<evidence type="ECO:0000313" key="2">
    <source>
        <dbReference type="EMBL" id="KPJ64558.1"/>
    </source>
</evidence>
<dbReference type="GO" id="GO:0017148">
    <property type="term" value="P:negative regulation of translation"/>
    <property type="evidence" value="ECO:0007669"/>
    <property type="project" value="TreeGrafter"/>
</dbReference>
<dbReference type="Proteomes" id="UP000052020">
    <property type="component" value="Unassembled WGS sequence"/>
</dbReference>
<dbReference type="PANTHER" id="PTHR21043">
    <property type="entry name" value="IOJAP SUPERFAMILY ORTHOLOG"/>
    <property type="match status" value="1"/>
</dbReference>